<keyword evidence="4" id="KW-1185">Reference proteome</keyword>
<evidence type="ECO:0000313" key="3">
    <source>
        <dbReference type="EMBL" id="TBT91486.1"/>
    </source>
</evidence>
<dbReference type="EMBL" id="SDMR01000025">
    <property type="protein sequence ID" value="TBT91486.1"/>
    <property type="molecule type" value="Genomic_DNA"/>
</dbReference>
<proteinExistence type="predicted"/>
<feature type="compositionally biased region" description="Polar residues" evidence="1">
    <location>
        <begin position="34"/>
        <end position="59"/>
    </location>
</feature>
<organism evidence="3 4">
    <name type="scientific">Propioniciclava tarda</name>
    <dbReference type="NCBI Taxonomy" id="433330"/>
    <lineage>
        <taxon>Bacteria</taxon>
        <taxon>Bacillati</taxon>
        <taxon>Actinomycetota</taxon>
        <taxon>Actinomycetes</taxon>
        <taxon>Propionibacteriales</taxon>
        <taxon>Propionibacteriaceae</taxon>
        <taxon>Propioniciclava</taxon>
    </lineage>
</organism>
<name>A0A4Q9KIE1_PROTD</name>
<dbReference type="GO" id="GO:0006304">
    <property type="term" value="P:DNA modification"/>
    <property type="evidence" value="ECO:0007669"/>
    <property type="project" value="InterPro"/>
</dbReference>
<feature type="region of interest" description="Disordered" evidence="1">
    <location>
        <begin position="143"/>
        <end position="165"/>
    </location>
</feature>
<evidence type="ECO:0000259" key="2">
    <source>
        <dbReference type="Pfam" id="PF08463"/>
    </source>
</evidence>
<dbReference type="Pfam" id="PF08463">
    <property type="entry name" value="EcoEI_R_C"/>
    <property type="match status" value="1"/>
</dbReference>
<dbReference type="AlphaFoldDB" id="A0A4Q9KIE1"/>
<sequence>MHRAATLSACHGRTPPAPTSAHNSGCRSRRSRTPAISSAADSADTPSNGPSSSAKNSPTIAVPSAPPRISFSAASSARSVSTRYSSQARAISSNSRTAQCSANFRFARSASKTSAASSIRSKLAIPHYRVFVRLWQGIPSPTSGYSHQDWRRSRASPTARHGTRAAGRLADVTPATDLVRFKEKAWAWLLAHADSLTLAQLRRNQQLTPTDLDTLETMLVDAGVGTPEDVRRAGEESHGLGLFVRSLVGLDRAAASEAFADYLRDRTFTAQQLDVVNLIIDHLAATGIVEASRLYESPFTDRAPTGPDFLFSGEDVNGPGHPTKLLPS</sequence>
<evidence type="ECO:0000313" key="4">
    <source>
        <dbReference type="Proteomes" id="UP000291933"/>
    </source>
</evidence>
<accession>A0A4Q9KIE1</accession>
<comment type="caution">
    <text evidence="3">The sequence shown here is derived from an EMBL/GenBank/DDBJ whole genome shotgun (WGS) entry which is preliminary data.</text>
</comment>
<dbReference type="InterPro" id="IPR013670">
    <property type="entry name" value="EcoEI_R_C_dom"/>
</dbReference>
<feature type="region of interest" description="Disordered" evidence="1">
    <location>
        <begin position="1"/>
        <end position="67"/>
    </location>
</feature>
<reference evidence="3 4" key="1">
    <citation type="submission" date="2019-01" db="EMBL/GenBank/DDBJ databases">
        <title>Lactibacter flavus gen. nov., sp. nov., a novel bacterium of the family Propionibacteriaceae isolated from raw milk and dairy products.</title>
        <authorList>
            <person name="Huptas C."/>
            <person name="Wenning M."/>
            <person name="Breitenwieser F."/>
            <person name="Doll E."/>
            <person name="Von Neubeck M."/>
            <person name="Busse H.-J."/>
            <person name="Scherer S."/>
        </authorList>
    </citation>
    <scope>NUCLEOTIDE SEQUENCE [LARGE SCALE GENOMIC DNA]</scope>
    <source>
        <strain evidence="3 4">DSM 22130</strain>
    </source>
</reference>
<gene>
    <name evidence="3" type="ORF">ET996_13825</name>
</gene>
<dbReference type="OrthoDB" id="9776021at2"/>
<dbReference type="GO" id="GO:0003824">
    <property type="term" value="F:catalytic activity"/>
    <property type="evidence" value="ECO:0007669"/>
    <property type="project" value="InterPro"/>
</dbReference>
<protein>
    <recommendedName>
        <fullName evidence="2">EcoEI R protein C-terminal domain-containing protein</fullName>
    </recommendedName>
</protein>
<feature type="region of interest" description="Disordered" evidence="1">
    <location>
        <begin position="306"/>
        <end position="328"/>
    </location>
</feature>
<feature type="domain" description="EcoEI R protein C-terminal" evidence="2">
    <location>
        <begin position="181"/>
        <end position="311"/>
    </location>
</feature>
<dbReference type="GO" id="GO:0003677">
    <property type="term" value="F:DNA binding"/>
    <property type="evidence" value="ECO:0007669"/>
    <property type="project" value="InterPro"/>
</dbReference>
<dbReference type="Proteomes" id="UP000291933">
    <property type="component" value="Unassembled WGS sequence"/>
</dbReference>
<evidence type="ECO:0000256" key="1">
    <source>
        <dbReference type="SAM" id="MobiDB-lite"/>
    </source>
</evidence>